<dbReference type="Proteomes" id="UP001313282">
    <property type="component" value="Unassembled WGS sequence"/>
</dbReference>
<dbReference type="InterPro" id="IPR043504">
    <property type="entry name" value="Peptidase_S1_PA_chymotrypsin"/>
</dbReference>
<feature type="compositionally biased region" description="Polar residues" evidence="1">
    <location>
        <begin position="8"/>
        <end position="35"/>
    </location>
</feature>
<reference evidence="2 3" key="1">
    <citation type="submission" date="2019-10" db="EMBL/GenBank/DDBJ databases">
        <authorList>
            <person name="Palmer J.M."/>
        </authorList>
    </citation>
    <scope>NUCLEOTIDE SEQUENCE [LARGE SCALE GENOMIC DNA]</scope>
    <source>
        <strain evidence="2 3">TWF718</strain>
    </source>
</reference>
<accession>A0AAN8RJJ8</accession>
<dbReference type="AlphaFoldDB" id="A0AAN8RJJ8"/>
<dbReference type="EMBL" id="JAVHNR010000010">
    <property type="protein sequence ID" value="KAK6331653.1"/>
    <property type="molecule type" value="Genomic_DNA"/>
</dbReference>
<gene>
    <name evidence="2" type="ORF">TWF718_002201</name>
</gene>
<dbReference type="InterPro" id="IPR009003">
    <property type="entry name" value="Peptidase_S1_PA"/>
</dbReference>
<evidence type="ECO:0000313" key="2">
    <source>
        <dbReference type="EMBL" id="KAK6331653.1"/>
    </source>
</evidence>
<comment type="caution">
    <text evidence="2">The sequence shown here is derived from an EMBL/GenBank/DDBJ whole genome shotgun (WGS) entry which is preliminary data.</text>
</comment>
<dbReference type="SUPFAM" id="SSF50494">
    <property type="entry name" value="Trypsin-like serine proteases"/>
    <property type="match status" value="1"/>
</dbReference>
<name>A0AAN8RJJ8_9PEZI</name>
<dbReference type="Pfam" id="PF13365">
    <property type="entry name" value="Trypsin_2"/>
    <property type="match status" value="1"/>
</dbReference>
<proteinExistence type="predicted"/>
<sequence>MATRRSTRNISQKSSGLKLNTSASTPQGSSLPQASNASNFHSQISFLSSSTSISAKSTGLPKRDLSLLLKKQRLLKTSTPQALDALDPHLRSALSATLVFAQSEAGTAFCISFTGLLLTCSHCVSEDPSDLEENRTKWLLFASGRVVQAKCIAYDHIRDLALLQIISAEERQNPLAGSSTNGEASQITFPFLTISPIPPKKNTQIICIGHPGDEDLEASKPGVKTNYDVIHISYGRYRGIAEGADVQDNSEIGALMHDSWTYWGHSGAPLCTKKDGLVVGMHSSWDDETGMRRGVAWEAITEFLKEHGDPHVIQGIGDGVVGSSKETPILVE</sequence>
<keyword evidence="3" id="KW-1185">Reference proteome</keyword>
<evidence type="ECO:0000256" key="1">
    <source>
        <dbReference type="SAM" id="MobiDB-lite"/>
    </source>
</evidence>
<feature type="region of interest" description="Disordered" evidence="1">
    <location>
        <begin position="1"/>
        <end position="35"/>
    </location>
</feature>
<evidence type="ECO:0008006" key="4">
    <source>
        <dbReference type="Google" id="ProtNLM"/>
    </source>
</evidence>
<dbReference type="Gene3D" id="2.40.10.10">
    <property type="entry name" value="Trypsin-like serine proteases"/>
    <property type="match status" value="2"/>
</dbReference>
<protein>
    <recommendedName>
        <fullName evidence="4">AT hook domain-containing protein family protein</fullName>
    </recommendedName>
</protein>
<organism evidence="2 3">
    <name type="scientific">Orbilia javanica</name>
    <dbReference type="NCBI Taxonomy" id="47235"/>
    <lineage>
        <taxon>Eukaryota</taxon>
        <taxon>Fungi</taxon>
        <taxon>Dikarya</taxon>
        <taxon>Ascomycota</taxon>
        <taxon>Pezizomycotina</taxon>
        <taxon>Orbiliomycetes</taxon>
        <taxon>Orbiliales</taxon>
        <taxon>Orbiliaceae</taxon>
        <taxon>Orbilia</taxon>
    </lineage>
</organism>
<evidence type="ECO:0000313" key="3">
    <source>
        <dbReference type="Proteomes" id="UP001313282"/>
    </source>
</evidence>